<evidence type="ECO:0008006" key="2">
    <source>
        <dbReference type="Google" id="ProtNLM"/>
    </source>
</evidence>
<sequence length="359" mass="38326">MIFGFPQLLWLLPVLLLITLAVAWRGMLARTALLLRMLLFATLITALADPIRPGTSAPPPLLIMVDGSASITAEQRAAAWQTAQEIATQHGRNETTVAMFGRDVAVAGDSTMPAVDPTASDLPRALELARGLLTVDGTEPDEASQRRLLLITDGASTTSGADAAAAQLRNAGIVVDVLALASDNRLDARVAEVAVPAGLREGQTYRGEIVLMATQPTSVLLRFLEDDQGITEQRVELETGRNSVPFSGTAGRSGVHRYAAEIELSDAHPENNRLERAVVVGAPPRVLVIEHAPDSAAQLRDLLEGGGVQSEARRADDLPSQLAELDRFDAIVLQDVSADALSNEQQQMLREYVRALGKG</sequence>
<dbReference type="InterPro" id="IPR036465">
    <property type="entry name" value="vWFA_dom_sf"/>
</dbReference>
<accession>A0A6J4HAZ7</accession>
<dbReference type="PANTHER" id="PTHR37947:SF2">
    <property type="entry name" value="VON WILLEBRAND FACTOR TYPE A"/>
    <property type="match status" value="1"/>
</dbReference>
<dbReference type="CDD" id="cd00198">
    <property type="entry name" value="vWFA"/>
    <property type="match status" value="1"/>
</dbReference>
<dbReference type="Gene3D" id="3.40.50.880">
    <property type="match status" value="1"/>
</dbReference>
<feature type="non-terminal residue" evidence="1">
    <location>
        <position position="359"/>
    </location>
</feature>
<protein>
    <recommendedName>
        <fullName evidence="2">VWFA domain-containing protein</fullName>
    </recommendedName>
</protein>
<proteinExistence type="predicted"/>
<dbReference type="PANTHER" id="PTHR37947">
    <property type="entry name" value="BLL2462 PROTEIN"/>
    <property type="match status" value="1"/>
</dbReference>
<dbReference type="InterPro" id="IPR029062">
    <property type="entry name" value="Class_I_gatase-like"/>
</dbReference>
<dbReference type="SUPFAM" id="SSF52317">
    <property type="entry name" value="Class I glutamine amidotransferase-like"/>
    <property type="match status" value="1"/>
</dbReference>
<name>A0A6J4HAZ7_9CHLR</name>
<organism evidence="1">
    <name type="scientific">uncultured Chloroflexia bacterium</name>
    <dbReference type="NCBI Taxonomy" id="1672391"/>
    <lineage>
        <taxon>Bacteria</taxon>
        <taxon>Bacillati</taxon>
        <taxon>Chloroflexota</taxon>
        <taxon>Chloroflexia</taxon>
        <taxon>environmental samples</taxon>
    </lineage>
</organism>
<dbReference type="SUPFAM" id="SSF53300">
    <property type="entry name" value="vWA-like"/>
    <property type="match status" value="1"/>
</dbReference>
<evidence type="ECO:0000313" key="1">
    <source>
        <dbReference type="EMBL" id="CAA9219620.1"/>
    </source>
</evidence>
<gene>
    <name evidence="1" type="ORF">AVDCRST_MAG93-389</name>
</gene>
<dbReference type="AlphaFoldDB" id="A0A6J4HAZ7"/>
<reference evidence="1" key="1">
    <citation type="submission" date="2020-02" db="EMBL/GenBank/DDBJ databases">
        <authorList>
            <person name="Meier V. D."/>
        </authorList>
    </citation>
    <scope>NUCLEOTIDE SEQUENCE</scope>
    <source>
        <strain evidence="1">AVDCRST_MAG93</strain>
    </source>
</reference>
<dbReference type="EMBL" id="CADCTR010000127">
    <property type="protein sequence ID" value="CAA9219620.1"/>
    <property type="molecule type" value="Genomic_DNA"/>
</dbReference>
<dbReference type="Gene3D" id="3.40.50.410">
    <property type="entry name" value="von Willebrand factor, type A domain"/>
    <property type="match status" value="1"/>
</dbReference>